<evidence type="ECO:0000259" key="3">
    <source>
        <dbReference type="Pfam" id="PF25231"/>
    </source>
</evidence>
<feature type="transmembrane region" description="Helical" evidence="2">
    <location>
        <begin position="388"/>
        <end position="415"/>
    </location>
</feature>
<comment type="caution">
    <text evidence="4">The sequence shown here is derived from an EMBL/GenBank/DDBJ whole genome shotgun (WGS) entry which is preliminary data.</text>
</comment>
<dbReference type="OrthoDB" id="121140at2"/>
<gene>
    <name evidence="4" type="ORF">D477_016957</name>
</gene>
<evidence type="ECO:0000313" key="4">
    <source>
        <dbReference type="EMBL" id="EMY33046.1"/>
    </source>
</evidence>
<feature type="region of interest" description="Disordered" evidence="1">
    <location>
        <begin position="1"/>
        <end position="108"/>
    </location>
</feature>
<feature type="transmembrane region" description="Helical" evidence="2">
    <location>
        <begin position="248"/>
        <end position="277"/>
    </location>
</feature>
<protein>
    <recommendedName>
        <fullName evidence="3">DUF7847 domain-containing protein</fullName>
    </recommendedName>
</protein>
<evidence type="ECO:0000256" key="1">
    <source>
        <dbReference type="SAM" id="MobiDB-lite"/>
    </source>
</evidence>
<reference evidence="4 5" key="1">
    <citation type="journal article" date="2013" name="Genome Announc.">
        <title>Draft Genome Sequence of Arthrobacter crystallopoietes Strain BAB-32, Revealing Genes for Bioremediation.</title>
        <authorList>
            <person name="Joshi M.N."/>
            <person name="Pandit A.S."/>
            <person name="Sharma A."/>
            <person name="Pandya R.V."/>
            <person name="Desai S.M."/>
            <person name="Saxena A.K."/>
            <person name="Bagatharia S.B."/>
        </authorList>
    </citation>
    <scope>NUCLEOTIDE SEQUENCE [LARGE SCALE GENOMIC DNA]</scope>
    <source>
        <strain evidence="4 5">BAB-32</strain>
    </source>
</reference>
<name>N1URJ6_9MICC</name>
<feature type="transmembrane region" description="Helical" evidence="2">
    <location>
        <begin position="335"/>
        <end position="368"/>
    </location>
</feature>
<feature type="transmembrane region" description="Helical" evidence="2">
    <location>
        <begin position="283"/>
        <end position="314"/>
    </location>
</feature>
<sequence length="460" mass="47822">MSQAPDGDSRQPQAQGSPQPGPVPPPAGMPDPSGPRPPAGQQPPASQWGQPNQQTHAGQWGQPQQQPPVGQQSPAGQWGQQPQWGQPAYNGGPNYPGQPWGAPQNPYGGPPAGFNGYVAPPKPGVIPLRPLGVGEILDGAFQAARKNAGAMFGSAILLQVVVSVLSWVAGGLIVSLLGGLQIATADELTDESALALGASVIVSSLVLGLLSSVGVLLLQGVLAIPTARATVNQKTSFGLMWSLAKGRIWTLVGMGLLYLLATVVALVGIIAGSFYLAEQMGITSIWVILLIILGLTVVSVWIGVKLMLAPAVIVMERAGLVQSLVRSWQLTDRSWWRTFGILLLCTVIVGVITSVVSMPISFVIGLAAPAMGDPNDPEAMLAAMGPLTLVSMLVSSLFAAIGYAFQAAVIALVYLDLRIRREGFDVVLLREHEQAAGQATRSIPGLASAGDGRPEPPAFG</sequence>
<keyword evidence="2" id="KW-1133">Transmembrane helix</keyword>
<organism evidence="4 5">
    <name type="scientific">Arthrobacter crystallopoietes BAB-32</name>
    <dbReference type="NCBI Taxonomy" id="1246476"/>
    <lineage>
        <taxon>Bacteria</taxon>
        <taxon>Bacillati</taxon>
        <taxon>Actinomycetota</taxon>
        <taxon>Actinomycetes</taxon>
        <taxon>Micrococcales</taxon>
        <taxon>Micrococcaceae</taxon>
        <taxon>Crystallibacter</taxon>
    </lineage>
</organism>
<feature type="compositionally biased region" description="Low complexity" evidence="1">
    <location>
        <begin position="42"/>
        <end position="88"/>
    </location>
</feature>
<keyword evidence="2" id="KW-0472">Membrane</keyword>
<proteinExistence type="predicted"/>
<dbReference type="Proteomes" id="UP000010729">
    <property type="component" value="Unassembled WGS sequence"/>
</dbReference>
<dbReference type="RefSeq" id="WP_005272065.1">
    <property type="nucleotide sequence ID" value="NZ_ANPE02000205.1"/>
</dbReference>
<feature type="compositionally biased region" description="Pro residues" evidence="1">
    <location>
        <begin position="19"/>
        <end position="41"/>
    </location>
</feature>
<keyword evidence="2" id="KW-0812">Transmembrane</keyword>
<feature type="transmembrane region" description="Helical" evidence="2">
    <location>
        <begin position="155"/>
        <end position="182"/>
    </location>
</feature>
<dbReference type="AlphaFoldDB" id="N1URJ6"/>
<dbReference type="Pfam" id="PF25231">
    <property type="entry name" value="DUF7847"/>
    <property type="match status" value="1"/>
</dbReference>
<dbReference type="EMBL" id="ANPE02000205">
    <property type="protein sequence ID" value="EMY33046.1"/>
    <property type="molecule type" value="Genomic_DNA"/>
</dbReference>
<dbReference type="InterPro" id="IPR057169">
    <property type="entry name" value="DUF7847"/>
</dbReference>
<feature type="transmembrane region" description="Helical" evidence="2">
    <location>
        <begin position="194"/>
        <end position="227"/>
    </location>
</feature>
<keyword evidence="5" id="KW-1185">Reference proteome</keyword>
<evidence type="ECO:0000313" key="5">
    <source>
        <dbReference type="Proteomes" id="UP000010729"/>
    </source>
</evidence>
<feature type="domain" description="DUF7847" evidence="3">
    <location>
        <begin position="250"/>
        <end position="408"/>
    </location>
</feature>
<accession>N1URJ6</accession>
<feature type="region of interest" description="Disordered" evidence="1">
    <location>
        <begin position="439"/>
        <end position="460"/>
    </location>
</feature>
<evidence type="ECO:0000256" key="2">
    <source>
        <dbReference type="SAM" id="Phobius"/>
    </source>
</evidence>